<keyword evidence="1" id="KW-1133">Transmembrane helix</keyword>
<accession>A0A3A5HBZ2</accession>
<dbReference type="EMBL" id="QYRP01000002">
    <property type="protein sequence ID" value="RJS45574.1"/>
    <property type="molecule type" value="Genomic_DNA"/>
</dbReference>
<proteinExistence type="predicted"/>
<evidence type="ECO:0000313" key="4">
    <source>
        <dbReference type="Proteomes" id="UP000276542"/>
    </source>
</evidence>
<sequence>MATDTDHKDTSGPTMITLVLITLVMLFLGLHWVRQSFPDLASYADDSACVDTRVEAGQTLHTRDILVSVFNAGQKSGTASATMKRLEKRGFVAGDTGNTSVAGGVRGVEIWADSVNPAALLVAKQFGAGTQIVAGHDQLGDGVVVVIGDNMRRMSAPVESLVAEEQAYICGPPVLQ</sequence>
<dbReference type="InterPro" id="IPR027381">
    <property type="entry name" value="LytR/CpsA/Psr_C"/>
</dbReference>
<feature type="transmembrane region" description="Helical" evidence="1">
    <location>
        <begin position="12"/>
        <end position="33"/>
    </location>
</feature>
<keyword evidence="4" id="KW-1185">Reference proteome</keyword>
<name>A0A3A5HBZ2_9ACTN</name>
<keyword evidence="1" id="KW-0472">Membrane</keyword>
<organism evidence="3 4">
    <name type="scientific">Nocardioides cavernaquae</name>
    <dbReference type="NCBI Taxonomy" id="2321396"/>
    <lineage>
        <taxon>Bacteria</taxon>
        <taxon>Bacillati</taxon>
        <taxon>Actinomycetota</taxon>
        <taxon>Actinomycetes</taxon>
        <taxon>Propionibacteriales</taxon>
        <taxon>Nocardioidaceae</taxon>
        <taxon>Nocardioides</taxon>
    </lineage>
</organism>
<evidence type="ECO:0000256" key="1">
    <source>
        <dbReference type="SAM" id="Phobius"/>
    </source>
</evidence>
<feature type="domain" description="LytR/CpsA/Psr regulator C-terminal" evidence="2">
    <location>
        <begin position="65"/>
        <end position="149"/>
    </location>
</feature>
<dbReference type="OrthoDB" id="3786842at2"/>
<gene>
    <name evidence="3" type="ORF">D4739_04635</name>
</gene>
<dbReference type="RefSeq" id="WP_120059474.1">
    <property type="nucleotide sequence ID" value="NZ_QYRP01000002.1"/>
</dbReference>
<dbReference type="Proteomes" id="UP000276542">
    <property type="component" value="Unassembled WGS sequence"/>
</dbReference>
<dbReference type="Gene3D" id="3.30.70.2390">
    <property type="match status" value="1"/>
</dbReference>
<keyword evidence="1" id="KW-0812">Transmembrane</keyword>
<comment type="caution">
    <text evidence="3">The sequence shown here is derived from an EMBL/GenBank/DDBJ whole genome shotgun (WGS) entry which is preliminary data.</text>
</comment>
<dbReference type="AlphaFoldDB" id="A0A3A5HBZ2"/>
<reference evidence="4" key="1">
    <citation type="submission" date="2018-09" db="EMBL/GenBank/DDBJ databases">
        <authorList>
            <person name="Zhu H."/>
        </authorList>
    </citation>
    <scope>NUCLEOTIDE SEQUENCE [LARGE SCALE GENOMIC DNA]</scope>
    <source>
        <strain evidence="4">K1W22B-1</strain>
    </source>
</reference>
<dbReference type="Pfam" id="PF13399">
    <property type="entry name" value="LytR_C"/>
    <property type="match status" value="1"/>
</dbReference>
<protein>
    <submittedName>
        <fullName evidence="3">LytR family transcriptional regulator</fullName>
    </submittedName>
</protein>
<evidence type="ECO:0000313" key="3">
    <source>
        <dbReference type="EMBL" id="RJS45574.1"/>
    </source>
</evidence>
<evidence type="ECO:0000259" key="2">
    <source>
        <dbReference type="Pfam" id="PF13399"/>
    </source>
</evidence>